<evidence type="ECO:0000313" key="2">
    <source>
        <dbReference type="EMBL" id="PNX69898.1"/>
    </source>
</evidence>
<protein>
    <recommendedName>
        <fullName evidence="4">Transmembrane protein</fullName>
    </recommendedName>
</protein>
<keyword evidence="1" id="KW-1133">Transmembrane helix</keyword>
<evidence type="ECO:0008006" key="4">
    <source>
        <dbReference type="Google" id="ProtNLM"/>
    </source>
</evidence>
<gene>
    <name evidence="2" type="ORF">L195_g056970</name>
</gene>
<dbReference type="EMBL" id="ASHM01110401">
    <property type="protein sequence ID" value="PNX69898.1"/>
    <property type="molecule type" value="Genomic_DNA"/>
</dbReference>
<organism evidence="2 3">
    <name type="scientific">Trifolium pratense</name>
    <name type="common">Red clover</name>
    <dbReference type="NCBI Taxonomy" id="57577"/>
    <lineage>
        <taxon>Eukaryota</taxon>
        <taxon>Viridiplantae</taxon>
        <taxon>Streptophyta</taxon>
        <taxon>Embryophyta</taxon>
        <taxon>Tracheophyta</taxon>
        <taxon>Spermatophyta</taxon>
        <taxon>Magnoliopsida</taxon>
        <taxon>eudicotyledons</taxon>
        <taxon>Gunneridae</taxon>
        <taxon>Pentapetalae</taxon>
        <taxon>rosids</taxon>
        <taxon>fabids</taxon>
        <taxon>Fabales</taxon>
        <taxon>Fabaceae</taxon>
        <taxon>Papilionoideae</taxon>
        <taxon>50 kb inversion clade</taxon>
        <taxon>NPAAA clade</taxon>
        <taxon>Hologalegina</taxon>
        <taxon>IRL clade</taxon>
        <taxon>Trifolieae</taxon>
        <taxon>Trifolium</taxon>
    </lineage>
</organism>
<sequence length="92" mass="10199">MAEPVCFLNRHGVDFRFLALDFVEFLVMDVCSKGLDFVVGMPCVSFIMAIVACWCRIFVVASCWCEDLLPCWRSGSLAGINSVGGSVHFLSR</sequence>
<comment type="caution">
    <text evidence="2">The sequence shown here is derived from an EMBL/GenBank/DDBJ whole genome shotgun (WGS) entry which is preliminary data.</text>
</comment>
<keyword evidence="1" id="KW-0812">Transmembrane</keyword>
<dbReference type="AlphaFoldDB" id="A0A2K3KUD0"/>
<name>A0A2K3KUD0_TRIPR</name>
<accession>A0A2K3KUD0</accession>
<evidence type="ECO:0000313" key="3">
    <source>
        <dbReference type="Proteomes" id="UP000236291"/>
    </source>
</evidence>
<proteinExistence type="predicted"/>
<reference evidence="2 3" key="1">
    <citation type="journal article" date="2014" name="Am. J. Bot.">
        <title>Genome assembly and annotation for red clover (Trifolium pratense; Fabaceae).</title>
        <authorList>
            <person name="Istvanek J."/>
            <person name="Jaros M."/>
            <person name="Krenek A."/>
            <person name="Repkova J."/>
        </authorList>
    </citation>
    <scope>NUCLEOTIDE SEQUENCE [LARGE SCALE GENOMIC DNA]</scope>
    <source>
        <strain evidence="3">cv. Tatra</strain>
        <tissue evidence="2">Young leaves</tissue>
    </source>
</reference>
<feature type="non-terminal residue" evidence="2">
    <location>
        <position position="92"/>
    </location>
</feature>
<feature type="transmembrane region" description="Helical" evidence="1">
    <location>
        <begin position="37"/>
        <end position="59"/>
    </location>
</feature>
<keyword evidence="1" id="KW-0472">Membrane</keyword>
<reference evidence="2 3" key="2">
    <citation type="journal article" date="2017" name="Front. Plant Sci.">
        <title>Gene Classification and Mining of Molecular Markers Useful in Red Clover (Trifolium pratense) Breeding.</title>
        <authorList>
            <person name="Istvanek J."/>
            <person name="Dluhosova J."/>
            <person name="Dluhos P."/>
            <person name="Patkova L."/>
            <person name="Nedelnik J."/>
            <person name="Repkova J."/>
        </authorList>
    </citation>
    <scope>NUCLEOTIDE SEQUENCE [LARGE SCALE GENOMIC DNA]</scope>
    <source>
        <strain evidence="3">cv. Tatra</strain>
        <tissue evidence="2">Young leaves</tissue>
    </source>
</reference>
<dbReference type="Proteomes" id="UP000236291">
    <property type="component" value="Unassembled WGS sequence"/>
</dbReference>
<evidence type="ECO:0000256" key="1">
    <source>
        <dbReference type="SAM" id="Phobius"/>
    </source>
</evidence>